<dbReference type="InterPro" id="IPR014871">
    <property type="entry name" value="dUTPase/dCTP_pyrophosphatase"/>
</dbReference>
<dbReference type="Pfam" id="PF08761">
    <property type="entry name" value="dUTPase_2"/>
    <property type="match status" value="1"/>
</dbReference>
<comment type="caution">
    <text evidence="1">The sequence shown here is derived from an EMBL/GenBank/DDBJ whole genome shotgun (WGS) entry which is preliminary data.</text>
</comment>
<dbReference type="Proteomes" id="UP001597221">
    <property type="component" value="Unassembled WGS sequence"/>
</dbReference>
<keyword evidence="1" id="KW-0378">Hydrolase</keyword>
<dbReference type="CDD" id="cd11527">
    <property type="entry name" value="NTP-PPase_dUTPase"/>
    <property type="match status" value="1"/>
</dbReference>
<organism evidence="1 2">
    <name type="scientific">Oceanobacillus luteolus</name>
    <dbReference type="NCBI Taxonomy" id="1274358"/>
    <lineage>
        <taxon>Bacteria</taxon>
        <taxon>Bacillati</taxon>
        <taxon>Bacillota</taxon>
        <taxon>Bacilli</taxon>
        <taxon>Bacillales</taxon>
        <taxon>Bacillaceae</taxon>
        <taxon>Oceanobacillus</taxon>
    </lineage>
</organism>
<name>A0ABW4HR82_9BACI</name>
<dbReference type="EC" id="3.6.1.23" evidence="1"/>
<proteinExistence type="predicted"/>
<dbReference type="RefSeq" id="WP_251512552.1">
    <property type="nucleotide sequence ID" value="NZ_JAMBON010000006.1"/>
</dbReference>
<evidence type="ECO:0000313" key="1">
    <source>
        <dbReference type="EMBL" id="MFD1608144.1"/>
    </source>
</evidence>
<dbReference type="Gene3D" id="1.10.4010.10">
    <property type="entry name" value="Type II deoxyuridine triphosphatase"/>
    <property type="match status" value="1"/>
</dbReference>
<accession>A0ABW4HR82</accession>
<dbReference type="SUPFAM" id="SSF101386">
    <property type="entry name" value="all-alpha NTP pyrophosphatases"/>
    <property type="match status" value="1"/>
</dbReference>
<evidence type="ECO:0000313" key="2">
    <source>
        <dbReference type="Proteomes" id="UP001597221"/>
    </source>
</evidence>
<sequence length="161" mass="19209">MNWEKLYSMQKELDTYILENHDLRDRDLFNEKYLAFLVELGELANETRCFKYWSTKKSSERQEILAEYVDGIHFLLSIGLDTGYQIKQLDSKGKENTATEQFNEVFSIGALFKQQPTFQNYENLFEEYINLGEVLGFTKREVYEAYVKKNEINFERQDKGY</sequence>
<gene>
    <name evidence="1" type="ORF">ACFSBH_10800</name>
</gene>
<dbReference type="GO" id="GO:0004170">
    <property type="term" value="F:dUTP diphosphatase activity"/>
    <property type="evidence" value="ECO:0007669"/>
    <property type="project" value="UniProtKB-EC"/>
</dbReference>
<protein>
    <submittedName>
        <fullName evidence="1">dUTP diphosphatase</fullName>
        <ecNumber evidence="1">3.6.1.23</ecNumber>
    </submittedName>
</protein>
<keyword evidence="2" id="KW-1185">Reference proteome</keyword>
<dbReference type="InterPro" id="IPR016947">
    <property type="entry name" value="UCP030140"/>
</dbReference>
<dbReference type="PIRSF" id="PIRSF030140">
    <property type="entry name" value="UCP030140"/>
    <property type="match status" value="1"/>
</dbReference>
<reference evidence="2" key="1">
    <citation type="journal article" date="2019" name="Int. J. Syst. Evol. Microbiol.">
        <title>The Global Catalogue of Microorganisms (GCM) 10K type strain sequencing project: providing services to taxonomists for standard genome sequencing and annotation.</title>
        <authorList>
            <consortium name="The Broad Institute Genomics Platform"/>
            <consortium name="The Broad Institute Genome Sequencing Center for Infectious Disease"/>
            <person name="Wu L."/>
            <person name="Ma J."/>
        </authorList>
    </citation>
    <scope>NUCLEOTIDE SEQUENCE [LARGE SCALE GENOMIC DNA]</scope>
    <source>
        <strain evidence="2">CGMCC 1.12376</strain>
    </source>
</reference>
<dbReference type="EMBL" id="JBHUDE010000047">
    <property type="protein sequence ID" value="MFD1608144.1"/>
    <property type="molecule type" value="Genomic_DNA"/>
</dbReference>